<sequence length="382" mass="44874">MANAEGTVQRRSENNEIKTNRKKMKKGVCSYQSSWADLPQELLDMISNDMNIADYLRFGRVCRSWRTFISEHKHKFMSSQSPLVIYMSTRYDENSCYFFDIITGMRYKTNLPKDNWDFKSCLGVSSGYLIMYFMKRVHRLEGHFCLINPVTGHQLQFPSTPFPLYIINYYISNICRAIFASIGSQDQDYLIVILSRKLDYLQFFISRDNRWRNHSYYVKNNNRVLDIAVFDGRLFVLTEDSQIGMFNLRSCNLRFLELKFAPRFDWYRSRLVASDDQLLIVYNFEVYRIDFSKMEWVKVNNLGEKALFIGYGDKCCKLINPTVWGGRSNCIYILDDEKICEVYSLNGGFLGILPLMGKEFCPGTCSWYFISQSNSIDNIKDD</sequence>
<organism evidence="1 2">
    <name type="scientific">Pistacia integerrima</name>
    <dbReference type="NCBI Taxonomy" id="434235"/>
    <lineage>
        <taxon>Eukaryota</taxon>
        <taxon>Viridiplantae</taxon>
        <taxon>Streptophyta</taxon>
        <taxon>Embryophyta</taxon>
        <taxon>Tracheophyta</taxon>
        <taxon>Spermatophyta</taxon>
        <taxon>Magnoliopsida</taxon>
        <taxon>eudicotyledons</taxon>
        <taxon>Gunneridae</taxon>
        <taxon>Pentapetalae</taxon>
        <taxon>rosids</taxon>
        <taxon>malvids</taxon>
        <taxon>Sapindales</taxon>
        <taxon>Anacardiaceae</taxon>
        <taxon>Pistacia</taxon>
    </lineage>
</organism>
<comment type="caution">
    <text evidence="1">The sequence shown here is derived from an EMBL/GenBank/DDBJ whole genome shotgun (WGS) entry which is preliminary data.</text>
</comment>
<name>A0ACC0XMT4_9ROSI</name>
<evidence type="ECO:0000313" key="1">
    <source>
        <dbReference type="EMBL" id="KAJ0020356.1"/>
    </source>
</evidence>
<proteinExistence type="predicted"/>
<gene>
    <name evidence="1" type="ORF">Pint_31188</name>
</gene>
<reference evidence="2" key="1">
    <citation type="journal article" date="2023" name="G3 (Bethesda)">
        <title>Genome assembly and association tests identify interacting loci associated with vigor, precocity, and sex in interspecific pistachio rootstocks.</title>
        <authorList>
            <person name="Palmer W."/>
            <person name="Jacygrad E."/>
            <person name="Sagayaradj S."/>
            <person name="Cavanaugh K."/>
            <person name="Han R."/>
            <person name="Bertier L."/>
            <person name="Beede B."/>
            <person name="Kafkas S."/>
            <person name="Golino D."/>
            <person name="Preece J."/>
            <person name="Michelmore R."/>
        </authorList>
    </citation>
    <scope>NUCLEOTIDE SEQUENCE [LARGE SCALE GENOMIC DNA]</scope>
</reference>
<protein>
    <submittedName>
        <fullName evidence="1">Uncharacterized protein</fullName>
    </submittedName>
</protein>
<dbReference type="Proteomes" id="UP001163603">
    <property type="component" value="Chromosome 11"/>
</dbReference>
<accession>A0ACC0XMT4</accession>
<keyword evidence="2" id="KW-1185">Reference proteome</keyword>
<evidence type="ECO:0000313" key="2">
    <source>
        <dbReference type="Proteomes" id="UP001163603"/>
    </source>
</evidence>
<dbReference type="EMBL" id="CM047746">
    <property type="protein sequence ID" value="KAJ0020356.1"/>
    <property type="molecule type" value="Genomic_DNA"/>
</dbReference>